<comment type="catalytic activity">
    <reaction evidence="15">
        <text>N-terminal L-methionyl-L-glutaminyl-[protein] + acetyl-CoA = N-terminal N(alpha)-acetyl-L-methionyl-L-glutaminyl-[protein] + CoA + H(+)</text>
        <dbReference type="Rhea" id="RHEA:50492"/>
        <dbReference type="Rhea" id="RHEA-COMP:12698"/>
        <dbReference type="Rhea" id="RHEA-COMP:12699"/>
        <dbReference type="ChEBI" id="CHEBI:15378"/>
        <dbReference type="ChEBI" id="CHEBI:57287"/>
        <dbReference type="ChEBI" id="CHEBI:57288"/>
        <dbReference type="ChEBI" id="CHEBI:133361"/>
        <dbReference type="ChEBI" id="CHEBI:133362"/>
        <dbReference type="EC" id="2.3.1.254"/>
    </reaction>
</comment>
<dbReference type="GO" id="GO:0120518">
    <property type="term" value="F:protein N-terminal-methionine acetyltransferase activity"/>
    <property type="evidence" value="ECO:0007669"/>
    <property type="project" value="UniProtKB-EC"/>
</dbReference>
<dbReference type="Proteomes" id="UP000001070">
    <property type="component" value="Unassembled WGS sequence"/>
</dbReference>
<evidence type="ECO:0000256" key="1">
    <source>
        <dbReference type="ARBA" id="ARBA00022679"/>
    </source>
</evidence>
<evidence type="ECO:0000313" key="18">
    <source>
        <dbReference type="EMBL" id="EDV94046.1"/>
    </source>
</evidence>
<dbReference type="SUPFAM" id="SSF55729">
    <property type="entry name" value="Acyl-CoA N-acyltransferases (Nat)"/>
    <property type="match status" value="1"/>
</dbReference>
<evidence type="ECO:0000256" key="3">
    <source>
        <dbReference type="ARBA" id="ARBA00025786"/>
    </source>
</evidence>
<evidence type="ECO:0000256" key="15">
    <source>
        <dbReference type="ARBA" id="ARBA00048177"/>
    </source>
</evidence>
<evidence type="ECO:0000256" key="9">
    <source>
        <dbReference type="ARBA" id="ARBA00042702"/>
    </source>
</evidence>
<evidence type="ECO:0000256" key="8">
    <source>
        <dbReference type="ARBA" id="ARBA00042295"/>
    </source>
</evidence>
<proteinExistence type="inferred from homology"/>
<evidence type="ECO:0000256" key="10">
    <source>
        <dbReference type="ARBA" id="ARBA00042723"/>
    </source>
</evidence>
<dbReference type="EC" id="2.3.1.254" evidence="5"/>
<dbReference type="InParanoid" id="B4JZC4"/>
<keyword evidence="2" id="KW-0012">Acyltransferase</keyword>
<comment type="similarity">
    <text evidence="3">Belongs to the acetyltransferase family. ARD1 subfamily.</text>
</comment>
<dbReference type="PROSITE" id="PS51186">
    <property type="entry name" value="GNAT"/>
    <property type="match status" value="1"/>
</dbReference>
<evidence type="ECO:0000256" key="7">
    <source>
        <dbReference type="ARBA" id="ARBA00041220"/>
    </source>
</evidence>
<dbReference type="InterPro" id="IPR000182">
    <property type="entry name" value="GNAT_dom"/>
</dbReference>
<sequence length="182" mass="20677">MTSLRALQLDDLFKFNALVFDPLTEVYHLGFFLRHLALWPELAVAATAPDGQLVGFIFGKCFNKFTDSSQLHGHVCSLTVSADYRRLSIASLLMKYFAHILDLKYAWYVDLFLRCSNQSALKLYCALGYTLRRVLLDYYPGNPEEDAYDMMMPLSVDVNGISLSQASRESVRLSSDDSDDDY</sequence>
<comment type="catalytic activity">
    <reaction evidence="16">
        <text>N-terminal L-methionyl-L-glutamyl-[protein] + acetyl-CoA = N-terminal N(alpha)-acetyl-L-methionyl-L-glutamyl-[protein] + CoA + H(+)</text>
        <dbReference type="Rhea" id="RHEA:50488"/>
        <dbReference type="Rhea" id="RHEA-COMP:12696"/>
        <dbReference type="Rhea" id="RHEA-COMP:12697"/>
        <dbReference type="ChEBI" id="CHEBI:15378"/>
        <dbReference type="ChEBI" id="CHEBI:57287"/>
        <dbReference type="ChEBI" id="CHEBI:57288"/>
        <dbReference type="ChEBI" id="CHEBI:133359"/>
        <dbReference type="ChEBI" id="CHEBI:133360"/>
        <dbReference type="EC" id="2.3.1.254"/>
    </reaction>
</comment>
<dbReference type="KEGG" id="dgr:6570066"/>
<gene>
    <name evidence="18" type="primary">Dgri\GH25096</name>
    <name evidence="18" type="ORF">Dgri_GH25096</name>
</gene>
<protein>
    <recommendedName>
        <fullName evidence="6">N-alpha-acetyltransferase 20</fullName>
        <ecNumber evidence="5">2.3.1.254</ecNumber>
    </recommendedName>
    <alternativeName>
        <fullName evidence="10">Methionine N-acetyltransferase</fullName>
    </alternativeName>
    <alternativeName>
        <fullName evidence="7">N-acetyltransferase 5</fullName>
    </alternativeName>
    <alternativeName>
        <fullName evidence="11">N-terminal acetyltransferase B complex catalytic subunit NAA20</fullName>
    </alternativeName>
    <alternativeName>
        <fullName evidence="9">N-terminal acetyltransferase B complex catalytic subunit NAT5</fullName>
    </alternativeName>
    <alternativeName>
        <fullName evidence="8">NatB catalytic subunit</fullName>
    </alternativeName>
</protein>
<accession>B4JZC4</accession>
<evidence type="ECO:0000256" key="14">
    <source>
        <dbReference type="ARBA" id="ARBA00047402"/>
    </source>
</evidence>
<comment type="function">
    <text evidence="12">Catalytic subunit of the NatB complex which catalyzes acetylation of the N-terminal methionine residues of peptides beginning with Met-Asp, Met-Glu, Met-Asn and Met-Gln. Proteins with cell cycle functions are overrepresented in the pool of NatB substrates. Required for maintaining the structure and function of actomyosin fibers and for proper cellular migration.</text>
</comment>
<dbReference type="CDD" id="cd04301">
    <property type="entry name" value="NAT_SF"/>
    <property type="match status" value="1"/>
</dbReference>
<dbReference type="InterPro" id="IPR016181">
    <property type="entry name" value="Acyl_CoA_acyltransferase"/>
</dbReference>
<dbReference type="EMBL" id="CH916379">
    <property type="protein sequence ID" value="EDV94046.1"/>
    <property type="molecule type" value="Genomic_DNA"/>
</dbReference>
<dbReference type="OMA" id="GYIFGQY"/>
<dbReference type="STRING" id="7222.B4JZC4"/>
<evidence type="ECO:0000256" key="11">
    <source>
        <dbReference type="ARBA" id="ARBA00042743"/>
    </source>
</evidence>
<dbReference type="Gene3D" id="3.40.630.30">
    <property type="match status" value="1"/>
</dbReference>
<dbReference type="HOGENOM" id="CLU_013985_7_1_1"/>
<evidence type="ECO:0000256" key="13">
    <source>
        <dbReference type="ARBA" id="ARBA00047385"/>
    </source>
</evidence>
<dbReference type="PANTHER" id="PTHR45910">
    <property type="entry name" value="N-ALPHA-ACETYLTRANSFERASE 20"/>
    <property type="match status" value="1"/>
</dbReference>
<evidence type="ECO:0000313" key="19">
    <source>
        <dbReference type="Proteomes" id="UP000001070"/>
    </source>
</evidence>
<organism evidence="19">
    <name type="scientific">Drosophila grimshawi</name>
    <name type="common">Hawaiian fruit fly</name>
    <name type="synonym">Idiomyia grimshawi</name>
    <dbReference type="NCBI Taxonomy" id="7222"/>
    <lineage>
        <taxon>Eukaryota</taxon>
        <taxon>Metazoa</taxon>
        <taxon>Ecdysozoa</taxon>
        <taxon>Arthropoda</taxon>
        <taxon>Hexapoda</taxon>
        <taxon>Insecta</taxon>
        <taxon>Pterygota</taxon>
        <taxon>Neoptera</taxon>
        <taxon>Endopterygota</taxon>
        <taxon>Diptera</taxon>
        <taxon>Brachycera</taxon>
        <taxon>Muscomorpha</taxon>
        <taxon>Ephydroidea</taxon>
        <taxon>Drosophilidae</taxon>
        <taxon>Drosophila</taxon>
        <taxon>Hawaiian Drosophila</taxon>
    </lineage>
</organism>
<dbReference type="eggNOG" id="KOG3234">
    <property type="taxonomic scope" value="Eukaryota"/>
</dbReference>
<keyword evidence="1" id="KW-0808">Transferase</keyword>
<comment type="catalytic activity">
    <reaction evidence="13">
        <text>N-terminal L-methionyl-L-aspartyl-[protein] + acetyl-CoA = N-terminal N(alpha)-acetyl-L-methionyl-L-aspartyl-[protein] + CoA + H(+)</text>
        <dbReference type="Rhea" id="RHEA:50480"/>
        <dbReference type="Rhea" id="RHEA-COMP:12692"/>
        <dbReference type="Rhea" id="RHEA-COMP:12693"/>
        <dbReference type="ChEBI" id="CHEBI:15378"/>
        <dbReference type="ChEBI" id="CHEBI:57287"/>
        <dbReference type="ChEBI" id="CHEBI:57288"/>
        <dbReference type="ChEBI" id="CHEBI:133045"/>
        <dbReference type="ChEBI" id="CHEBI:133063"/>
        <dbReference type="EC" id="2.3.1.254"/>
    </reaction>
</comment>
<comment type="catalytic activity">
    <reaction evidence="14">
        <text>N-terminal L-methionyl-L-asparaginyl-[protein] + acetyl-CoA = N-terminal N(alpha)-acetyl-L-methionyl-L-asparaginyl-[protein] + CoA + H(+)</text>
        <dbReference type="Rhea" id="RHEA:50484"/>
        <dbReference type="Rhea" id="RHEA-COMP:12694"/>
        <dbReference type="Rhea" id="RHEA-COMP:12695"/>
        <dbReference type="ChEBI" id="CHEBI:15378"/>
        <dbReference type="ChEBI" id="CHEBI:57287"/>
        <dbReference type="ChEBI" id="CHEBI:57288"/>
        <dbReference type="ChEBI" id="CHEBI:133356"/>
        <dbReference type="ChEBI" id="CHEBI:133358"/>
        <dbReference type="EC" id="2.3.1.254"/>
    </reaction>
</comment>
<evidence type="ECO:0000256" key="5">
    <source>
        <dbReference type="ARBA" id="ARBA00039120"/>
    </source>
</evidence>
<reference evidence="18 19" key="1">
    <citation type="journal article" date="2007" name="Nature">
        <title>Evolution of genes and genomes on the Drosophila phylogeny.</title>
        <authorList>
            <consortium name="Drosophila 12 Genomes Consortium"/>
            <person name="Clark A.G."/>
            <person name="Eisen M.B."/>
            <person name="Smith D.R."/>
            <person name="Bergman C.M."/>
            <person name="Oliver B."/>
            <person name="Markow T.A."/>
            <person name="Kaufman T.C."/>
            <person name="Kellis M."/>
            <person name="Gelbart W."/>
            <person name="Iyer V.N."/>
            <person name="Pollard D.A."/>
            <person name="Sackton T.B."/>
            <person name="Larracuente A.M."/>
            <person name="Singh N.D."/>
            <person name="Abad J.P."/>
            <person name="Abt D.N."/>
            <person name="Adryan B."/>
            <person name="Aguade M."/>
            <person name="Akashi H."/>
            <person name="Anderson W.W."/>
            <person name="Aquadro C.F."/>
            <person name="Ardell D.H."/>
            <person name="Arguello R."/>
            <person name="Artieri C.G."/>
            <person name="Barbash D.A."/>
            <person name="Barker D."/>
            <person name="Barsanti P."/>
            <person name="Batterham P."/>
            <person name="Batzoglou S."/>
            <person name="Begun D."/>
            <person name="Bhutkar A."/>
            <person name="Blanco E."/>
            <person name="Bosak S.A."/>
            <person name="Bradley R.K."/>
            <person name="Brand A.D."/>
            <person name="Brent M.R."/>
            <person name="Brooks A.N."/>
            <person name="Brown R.H."/>
            <person name="Butlin R.K."/>
            <person name="Caggese C."/>
            <person name="Calvi B.R."/>
            <person name="Bernardo de Carvalho A."/>
            <person name="Caspi A."/>
            <person name="Castrezana S."/>
            <person name="Celniker S.E."/>
            <person name="Chang J.L."/>
            <person name="Chapple C."/>
            <person name="Chatterji S."/>
            <person name="Chinwalla A."/>
            <person name="Civetta A."/>
            <person name="Clifton S.W."/>
            <person name="Comeron J.M."/>
            <person name="Costello J.C."/>
            <person name="Coyne J.A."/>
            <person name="Daub J."/>
            <person name="David R.G."/>
            <person name="Delcher A.L."/>
            <person name="Delehaunty K."/>
            <person name="Do C.B."/>
            <person name="Ebling H."/>
            <person name="Edwards K."/>
            <person name="Eickbush T."/>
            <person name="Evans J.D."/>
            <person name="Filipski A."/>
            <person name="Findeiss S."/>
            <person name="Freyhult E."/>
            <person name="Fulton L."/>
            <person name="Fulton R."/>
            <person name="Garcia A.C."/>
            <person name="Gardiner A."/>
            <person name="Garfield D.A."/>
            <person name="Garvin B.E."/>
            <person name="Gibson G."/>
            <person name="Gilbert D."/>
            <person name="Gnerre S."/>
            <person name="Godfrey J."/>
            <person name="Good R."/>
            <person name="Gotea V."/>
            <person name="Gravely B."/>
            <person name="Greenberg A.J."/>
            <person name="Griffiths-Jones S."/>
            <person name="Gross S."/>
            <person name="Guigo R."/>
            <person name="Gustafson E.A."/>
            <person name="Haerty W."/>
            <person name="Hahn M.W."/>
            <person name="Halligan D.L."/>
            <person name="Halpern A.L."/>
            <person name="Halter G.M."/>
            <person name="Han M.V."/>
            <person name="Heger A."/>
            <person name="Hillier L."/>
            <person name="Hinrichs A.S."/>
            <person name="Holmes I."/>
            <person name="Hoskins R.A."/>
            <person name="Hubisz M.J."/>
            <person name="Hultmark D."/>
            <person name="Huntley M.A."/>
            <person name="Jaffe D.B."/>
            <person name="Jagadeeshan S."/>
            <person name="Jeck W.R."/>
            <person name="Johnson J."/>
            <person name="Jones C.D."/>
            <person name="Jordan W.C."/>
            <person name="Karpen G.H."/>
            <person name="Kataoka E."/>
            <person name="Keightley P.D."/>
            <person name="Kheradpour P."/>
            <person name="Kirkness E.F."/>
            <person name="Koerich L.B."/>
            <person name="Kristiansen K."/>
            <person name="Kudrna D."/>
            <person name="Kulathinal R.J."/>
            <person name="Kumar S."/>
            <person name="Kwok R."/>
            <person name="Lander E."/>
            <person name="Langley C.H."/>
            <person name="Lapoint R."/>
            <person name="Lazzaro B.P."/>
            <person name="Lee S.J."/>
            <person name="Levesque L."/>
            <person name="Li R."/>
            <person name="Lin C.F."/>
            <person name="Lin M.F."/>
            <person name="Lindblad-Toh K."/>
            <person name="Llopart A."/>
            <person name="Long M."/>
            <person name="Low L."/>
            <person name="Lozovsky E."/>
            <person name="Lu J."/>
            <person name="Luo M."/>
            <person name="Machado C.A."/>
            <person name="Makalowski W."/>
            <person name="Marzo M."/>
            <person name="Matsuda M."/>
            <person name="Matzkin L."/>
            <person name="McAllister B."/>
            <person name="McBride C.S."/>
            <person name="McKernan B."/>
            <person name="McKernan K."/>
            <person name="Mendez-Lago M."/>
            <person name="Minx P."/>
            <person name="Mollenhauer M.U."/>
            <person name="Montooth K."/>
            <person name="Mount S.M."/>
            <person name="Mu X."/>
            <person name="Myers E."/>
            <person name="Negre B."/>
            <person name="Newfeld S."/>
            <person name="Nielsen R."/>
            <person name="Noor M.A."/>
            <person name="O'Grady P."/>
            <person name="Pachter L."/>
            <person name="Papaceit M."/>
            <person name="Parisi M.J."/>
            <person name="Parisi M."/>
            <person name="Parts L."/>
            <person name="Pedersen J.S."/>
            <person name="Pesole G."/>
            <person name="Phillippy A.M."/>
            <person name="Ponting C.P."/>
            <person name="Pop M."/>
            <person name="Porcelli D."/>
            <person name="Powell J.R."/>
            <person name="Prohaska S."/>
            <person name="Pruitt K."/>
            <person name="Puig M."/>
            <person name="Quesneville H."/>
            <person name="Ram K.R."/>
            <person name="Rand D."/>
            <person name="Rasmussen M.D."/>
            <person name="Reed L.K."/>
            <person name="Reenan R."/>
            <person name="Reily A."/>
            <person name="Remington K.A."/>
            <person name="Rieger T.T."/>
            <person name="Ritchie M.G."/>
            <person name="Robin C."/>
            <person name="Rogers Y.H."/>
            <person name="Rohde C."/>
            <person name="Rozas J."/>
            <person name="Rubenfield M.J."/>
            <person name="Ruiz A."/>
            <person name="Russo S."/>
            <person name="Salzberg S.L."/>
            <person name="Sanchez-Gracia A."/>
            <person name="Saranga D.J."/>
            <person name="Sato H."/>
            <person name="Schaeffer S.W."/>
            <person name="Schatz M.C."/>
            <person name="Schlenke T."/>
            <person name="Schwartz R."/>
            <person name="Segarra C."/>
            <person name="Singh R.S."/>
            <person name="Sirot L."/>
            <person name="Sirota M."/>
            <person name="Sisneros N.B."/>
            <person name="Smith C.D."/>
            <person name="Smith T.F."/>
            <person name="Spieth J."/>
            <person name="Stage D.E."/>
            <person name="Stark A."/>
            <person name="Stephan W."/>
            <person name="Strausberg R.L."/>
            <person name="Strempel S."/>
            <person name="Sturgill D."/>
            <person name="Sutton G."/>
            <person name="Sutton G.G."/>
            <person name="Tao W."/>
            <person name="Teichmann S."/>
            <person name="Tobari Y.N."/>
            <person name="Tomimura Y."/>
            <person name="Tsolas J.M."/>
            <person name="Valente V.L."/>
            <person name="Venter E."/>
            <person name="Venter J.C."/>
            <person name="Vicario S."/>
            <person name="Vieira F.G."/>
            <person name="Vilella A.J."/>
            <person name="Villasante A."/>
            <person name="Walenz B."/>
            <person name="Wang J."/>
            <person name="Wasserman M."/>
            <person name="Watts T."/>
            <person name="Wilson D."/>
            <person name="Wilson R.K."/>
            <person name="Wing R.A."/>
            <person name="Wolfner M.F."/>
            <person name="Wong A."/>
            <person name="Wong G.K."/>
            <person name="Wu C.I."/>
            <person name="Wu G."/>
            <person name="Yamamoto D."/>
            <person name="Yang H.P."/>
            <person name="Yang S.P."/>
            <person name="Yorke J.A."/>
            <person name="Yoshida K."/>
            <person name="Zdobnov E."/>
            <person name="Zhang P."/>
            <person name="Zhang Y."/>
            <person name="Zimin A.V."/>
            <person name="Baldwin J."/>
            <person name="Abdouelleil A."/>
            <person name="Abdulkadir J."/>
            <person name="Abebe A."/>
            <person name="Abera B."/>
            <person name="Abreu J."/>
            <person name="Acer S.C."/>
            <person name="Aftuck L."/>
            <person name="Alexander A."/>
            <person name="An P."/>
            <person name="Anderson E."/>
            <person name="Anderson S."/>
            <person name="Arachi H."/>
            <person name="Azer M."/>
            <person name="Bachantsang P."/>
            <person name="Barry A."/>
            <person name="Bayul T."/>
            <person name="Berlin A."/>
            <person name="Bessette D."/>
            <person name="Bloom T."/>
            <person name="Blye J."/>
            <person name="Boguslavskiy L."/>
            <person name="Bonnet C."/>
            <person name="Boukhgalter B."/>
            <person name="Bourzgui I."/>
            <person name="Brown A."/>
            <person name="Cahill P."/>
            <person name="Channer S."/>
            <person name="Cheshatsang Y."/>
            <person name="Chuda L."/>
            <person name="Citroen M."/>
            <person name="Collymore A."/>
            <person name="Cooke P."/>
            <person name="Costello M."/>
            <person name="D'Aco K."/>
            <person name="Daza R."/>
            <person name="De Haan G."/>
            <person name="DeGray S."/>
            <person name="DeMaso C."/>
            <person name="Dhargay N."/>
            <person name="Dooley K."/>
            <person name="Dooley E."/>
            <person name="Doricent M."/>
            <person name="Dorje P."/>
            <person name="Dorjee K."/>
            <person name="Dupes A."/>
            <person name="Elong R."/>
            <person name="Falk J."/>
            <person name="Farina A."/>
            <person name="Faro S."/>
            <person name="Ferguson D."/>
            <person name="Fisher S."/>
            <person name="Foley C.D."/>
            <person name="Franke A."/>
            <person name="Friedrich D."/>
            <person name="Gadbois L."/>
            <person name="Gearin G."/>
            <person name="Gearin C.R."/>
            <person name="Giannoukos G."/>
            <person name="Goode T."/>
            <person name="Graham J."/>
            <person name="Grandbois E."/>
            <person name="Grewal S."/>
            <person name="Gyaltsen K."/>
            <person name="Hafez N."/>
            <person name="Hagos B."/>
            <person name="Hall J."/>
            <person name="Henson C."/>
            <person name="Hollinger A."/>
            <person name="Honan T."/>
            <person name="Huard M.D."/>
            <person name="Hughes L."/>
            <person name="Hurhula B."/>
            <person name="Husby M.E."/>
            <person name="Kamat A."/>
            <person name="Kanga B."/>
            <person name="Kashin S."/>
            <person name="Khazanovich D."/>
            <person name="Kisner P."/>
            <person name="Lance K."/>
            <person name="Lara M."/>
            <person name="Lee W."/>
            <person name="Lennon N."/>
            <person name="Letendre F."/>
            <person name="LeVine R."/>
            <person name="Lipovsky A."/>
            <person name="Liu X."/>
            <person name="Liu J."/>
            <person name="Liu S."/>
            <person name="Lokyitsang T."/>
            <person name="Lokyitsang Y."/>
            <person name="Lubonja R."/>
            <person name="Lui A."/>
            <person name="MacDonald P."/>
            <person name="Magnisalis V."/>
            <person name="Maru K."/>
            <person name="Matthews C."/>
            <person name="McCusker W."/>
            <person name="McDonough S."/>
            <person name="Mehta T."/>
            <person name="Meldrim J."/>
            <person name="Meneus L."/>
            <person name="Mihai O."/>
            <person name="Mihalev A."/>
            <person name="Mihova T."/>
            <person name="Mittelman R."/>
            <person name="Mlenga V."/>
            <person name="Montmayeur A."/>
            <person name="Mulrain L."/>
            <person name="Navidi A."/>
            <person name="Naylor J."/>
            <person name="Negash T."/>
            <person name="Nguyen T."/>
            <person name="Nguyen N."/>
            <person name="Nicol R."/>
            <person name="Norbu C."/>
            <person name="Norbu N."/>
            <person name="Novod N."/>
            <person name="O'Neill B."/>
            <person name="Osman S."/>
            <person name="Markiewicz E."/>
            <person name="Oyono O.L."/>
            <person name="Patti C."/>
            <person name="Phunkhang P."/>
            <person name="Pierre F."/>
            <person name="Priest M."/>
            <person name="Raghuraman S."/>
            <person name="Rege F."/>
            <person name="Reyes R."/>
            <person name="Rise C."/>
            <person name="Rogov P."/>
            <person name="Ross K."/>
            <person name="Ryan E."/>
            <person name="Settipalli S."/>
            <person name="Shea T."/>
            <person name="Sherpa N."/>
            <person name="Shi L."/>
            <person name="Shih D."/>
            <person name="Sparrow T."/>
            <person name="Spaulding J."/>
            <person name="Stalker J."/>
            <person name="Stange-Thomann N."/>
            <person name="Stavropoulos S."/>
            <person name="Stone C."/>
            <person name="Strader C."/>
            <person name="Tesfaye S."/>
            <person name="Thomson T."/>
            <person name="Thoulutsang Y."/>
            <person name="Thoulutsang D."/>
            <person name="Topham K."/>
            <person name="Topping I."/>
            <person name="Tsamla T."/>
            <person name="Vassiliev H."/>
            <person name="Vo A."/>
            <person name="Wangchuk T."/>
            <person name="Wangdi T."/>
            <person name="Weiand M."/>
            <person name="Wilkinson J."/>
            <person name="Wilson A."/>
            <person name="Yadav S."/>
            <person name="Young G."/>
            <person name="Yu Q."/>
            <person name="Zembek L."/>
            <person name="Zhong D."/>
            <person name="Zimmer A."/>
            <person name="Zwirko Z."/>
            <person name="Jaffe D.B."/>
            <person name="Alvarez P."/>
            <person name="Brockman W."/>
            <person name="Butler J."/>
            <person name="Chin C."/>
            <person name="Gnerre S."/>
            <person name="Grabherr M."/>
            <person name="Kleber M."/>
            <person name="Mauceli E."/>
            <person name="MacCallum I."/>
        </authorList>
    </citation>
    <scope>NUCLEOTIDE SEQUENCE [LARGE SCALE GENOMIC DNA]</scope>
    <source>
        <strain evidence="19">Tucson 15287-2541.00</strain>
    </source>
</reference>
<evidence type="ECO:0000256" key="6">
    <source>
        <dbReference type="ARBA" id="ARBA00039529"/>
    </source>
</evidence>
<evidence type="ECO:0000256" key="12">
    <source>
        <dbReference type="ARBA" id="ARBA00046112"/>
    </source>
</evidence>
<keyword evidence="19" id="KW-1185">Reference proteome</keyword>
<dbReference type="PANTHER" id="PTHR45910:SF1">
    <property type="entry name" value="N-ALPHA-ACETYLTRANSFERASE 20"/>
    <property type="match status" value="1"/>
</dbReference>
<name>B4JZC4_DROGR</name>
<evidence type="ECO:0000256" key="4">
    <source>
        <dbReference type="ARBA" id="ARBA00038748"/>
    </source>
</evidence>
<dbReference type="InterPro" id="IPR051646">
    <property type="entry name" value="NatB_acetyltransferase_subunit"/>
</dbReference>
<comment type="subunit">
    <text evidence="4">Component of the N-terminal acetyltransferase B (NatB) complex which is composed of NAA20 and NAA25.</text>
</comment>
<dbReference type="Pfam" id="PF00583">
    <property type="entry name" value="Acetyltransf_1"/>
    <property type="match status" value="1"/>
</dbReference>
<dbReference type="OrthoDB" id="47017at2759"/>
<evidence type="ECO:0000256" key="2">
    <source>
        <dbReference type="ARBA" id="ARBA00023315"/>
    </source>
</evidence>
<dbReference type="AlphaFoldDB" id="B4JZC4"/>
<dbReference type="GO" id="GO:0031416">
    <property type="term" value="C:NatB complex"/>
    <property type="evidence" value="ECO:0007669"/>
    <property type="project" value="TreeGrafter"/>
</dbReference>
<evidence type="ECO:0000259" key="17">
    <source>
        <dbReference type="PROSITE" id="PS51186"/>
    </source>
</evidence>
<feature type="domain" description="N-acetyltransferase" evidence="17">
    <location>
        <begin position="2"/>
        <end position="155"/>
    </location>
</feature>
<evidence type="ECO:0000256" key="16">
    <source>
        <dbReference type="ARBA" id="ARBA00048890"/>
    </source>
</evidence>
<dbReference type="PhylomeDB" id="B4JZC4"/>